<dbReference type="InterPro" id="IPR011009">
    <property type="entry name" value="Kinase-like_dom_sf"/>
</dbReference>
<comment type="subcellular location">
    <subcellularLocation>
        <location evidence="1">Membrane</location>
        <topology evidence="1">Single-pass membrane protein</topology>
    </subcellularLocation>
</comment>
<keyword evidence="5 17" id="KW-0812">Transmembrane</keyword>
<keyword evidence="3" id="KW-0723">Serine/threonine-protein kinase</keyword>
<dbReference type="InterPro" id="IPR008271">
    <property type="entry name" value="Ser/Thr_kinase_AS"/>
</dbReference>
<dbReference type="GO" id="GO:0005886">
    <property type="term" value="C:plasma membrane"/>
    <property type="evidence" value="ECO:0007669"/>
    <property type="project" value="UniProtKB-ARBA"/>
</dbReference>
<protein>
    <recommendedName>
        <fullName evidence="2">non-specific serine/threonine protein kinase</fullName>
        <ecNumber evidence="2">2.7.11.1</ecNumber>
    </recommendedName>
</protein>
<dbReference type="SUPFAM" id="SSF56112">
    <property type="entry name" value="Protein kinase-like (PK-like)"/>
    <property type="match status" value="1"/>
</dbReference>
<evidence type="ECO:0000256" key="6">
    <source>
        <dbReference type="ARBA" id="ARBA00022729"/>
    </source>
</evidence>
<keyword evidence="7 15" id="KW-0547">Nucleotide-binding</keyword>
<dbReference type="InterPro" id="IPR000719">
    <property type="entry name" value="Prot_kinase_dom"/>
</dbReference>
<dbReference type="Pfam" id="PF13947">
    <property type="entry name" value="GUB_WAK_bind"/>
    <property type="match status" value="1"/>
</dbReference>
<gene>
    <name evidence="20" type="ORF">TIFTF001_001946</name>
</gene>
<dbReference type="FunFam" id="1.10.510.10:FF:000161">
    <property type="entry name" value="Wall-associated receptor kinase-like 20"/>
    <property type="match status" value="1"/>
</dbReference>
<dbReference type="PROSITE" id="PS50011">
    <property type="entry name" value="PROTEIN_KINASE_DOM"/>
    <property type="match status" value="1"/>
</dbReference>
<feature type="binding site" evidence="15">
    <location>
        <position position="375"/>
    </location>
    <ligand>
        <name>ATP</name>
        <dbReference type="ChEBI" id="CHEBI:30616"/>
    </ligand>
</feature>
<evidence type="ECO:0000259" key="19">
    <source>
        <dbReference type="PROSITE" id="PS50011"/>
    </source>
</evidence>
<feature type="compositionally biased region" description="Polar residues" evidence="16">
    <location>
        <begin position="662"/>
        <end position="672"/>
    </location>
</feature>
<dbReference type="Pfam" id="PF14380">
    <property type="entry name" value="WAK_assoc"/>
    <property type="match status" value="1"/>
</dbReference>
<feature type="region of interest" description="Disordered" evidence="16">
    <location>
        <begin position="648"/>
        <end position="672"/>
    </location>
</feature>
<dbReference type="InterPro" id="IPR017441">
    <property type="entry name" value="Protein_kinase_ATP_BS"/>
</dbReference>
<keyword evidence="6 18" id="KW-0732">Signal</keyword>
<dbReference type="SMART" id="SM00220">
    <property type="entry name" value="S_TKc"/>
    <property type="match status" value="1"/>
</dbReference>
<dbReference type="EC" id="2.7.11.1" evidence="2"/>
<dbReference type="PANTHER" id="PTHR46008:SF20">
    <property type="entry name" value="PROTEIN KINASE DOMAIN-CONTAINING PROTEIN"/>
    <property type="match status" value="1"/>
</dbReference>
<evidence type="ECO:0000256" key="14">
    <source>
        <dbReference type="ARBA" id="ARBA00048679"/>
    </source>
</evidence>
<evidence type="ECO:0000313" key="20">
    <source>
        <dbReference type="EMBL" id="GMN28164.1"/>
    </source>
</evidence>
<name>A0AA88D622_FICCA</name>
<feature type="chain" id="PRO_5041703633" description="non-specific serine/threonine protein kinase" evidence="18">
    <location>
        <begin position="33"/>
        <end position="672"/>
    </location>
</feature>
<dbReference type="EMBL" id="BTGU01000002">
    <property type="protein sequence ID" value="GMN28164.1"/>
    <property type="molecule type" value="Genomic_DNA"/>
</dbReference>
<dbReference type="GO" id="GO:0005524">
    <property type="term" value="F:ATP binding"/>
    <property type="evidence" value="ECO:0007669"/>
    <property type="project" value="UniProtKB-UniRule"/>
</dbReference>
<evidence type="ECO:0000256" key="9">
    <source>
        <dbReference type="ARBA" id="ARBA00022840"/>
    </source>
</evidence>
<evidence type="ECO:0000256" key="10">
    <source>
        <dbReference type="ARBA" id="ARBA00022989"/>
    </source>
</evidence>
<feature type="transmembrane region" description="Helical" evidence="17">
    <location>
        <begin position="250"/>
        <end position="273"/>
    </location>
</feature>
<feature type="signal peptide" evidence="18">
    <location>
        <begin position="1"/>
        <end position="32"/>
    </location>
</feature>
<comment type="caution">
    <text evidence="20">The sequence shown here is derived from an EMBL/GenBank/DDBJ whole genome shotgun (WGS) entry which is preliminary data.</text>
</comment>
<accession>A0AA88D622</accession>
<keyword evidence="12" id="KW-0325">Glycoprotein</keyword>
<evidence type="ECO:0000256" key="12">
    <source>
        <dbReference type="ARBA" id="ARBA00023180"/>
    </source>
</evidence>
<keyword evidence="11 17" id="KW-0472">Membrane</keyword>
<dbReference type="GO" id="GO:0030247">
    <property type="term" value="F:polysaccharide binding"/>
    <property type="evidence" value="ECO:0007669"/>
    <property type="project" value="InterPro"/>
</dbReference>
<organism evidence="20 21">
    <name type="scientific">Ficus carica</name>
    <name type="common">Common fig</name>
    <dbReference type="NCBI Taxonomy" id="3494"/>
    <lineage>
        <taxon>Eukaryota</taxon>
        <taxon>Viridiplantae</taxon>
        <taxon>Streptophyta</taxon>
        <taxon>Embryophyta</taxon>
        <taxon>Tracheophyta</taxon>
        <taxon>Spermatophyta</taxon>
        <taxon>Magnoliopsida</taxon>
        <taxon>eudicotyledons</taxon>
        <taxon>Gunneridae</taxon>
        <taxon>Pentapetalae</taxon>
        <taxon>rosids</taxon>
        <taxon>fabids</taxon>
        <taxon>Rosales</taxon>
        <taxon>Moraceae</taxon>
        <taxon>Ficeae</taxon>
        <taxon>Ficus</taxon>
    </lineage>
</organism>
<dbReference type="PANTHER" id="PTHR46008">
    <property type="entry name" value="LEAF RUST 10 DISEASE-RESISTANCE LOCUS RECEPTOR-LIKE PROTEIN KINASE-LIKE 1.4"/>
    <property type="match status" value="1"/>
</dbReference>
<comment type="catalytic activity">
    <reaction evidence="13">
        <text>L-threonyl-[protein] + ATP = O-phospho-L-threonyl-[protein] + ADP + H(+)</text>
        <dbReference type="Rhea" id="RHEA:46608"/>
        <dbReference type="Rhea" id="RHEA-COMP:11060"/>
        <dbReference type="Rhea" id="RHEA-COMP:11605"/>
        <dbReference type="ChEBI" id="CHEBI:15378"/>
        <dbReference type="ChEBI" id="CHEBI:30013"/>
        <dbReference type="ChEBI" id="CHEBI:30616"/>
        <dbReference type="ChEBI" id="CHEBI:61977"/>
        <dbReference type="ChEBI" id="CHEBI:456216"/>
        <dbReference type="EC" id="2.7.11.1"/>
    </reaction>
</comment>
<evidence type="ECO:0000256" key="15">
    <source>
        <dbReference type="PROSITE-ProRule" id="PRU10141"/>
    </source>
</evidence>
<evidence type="ECO:0000256" key="17">
    <source>
        <dbReference type="SAM" id="Phobius"/>
    </source>
</evidence>
<dbReference type="PROSITE" id="PS00108">
    <property type="entry name" value="PROTEIN_KINASE_ST"/>
    <property type="match status" value="1"/>
</dbReference>
<evidence type="ECO:0000256" key="4">
    <source>
        <dbReference type="ARBA" id="ARBA00022679"/>
    </source>
</evidence>
<sequence length="672" mass="74856">MHPIPSSPVAVAVAVFLSFLIFFSVHVTPSLSLSGCGSTFTCGPLHNLSYPFTGGDSPAHCGPLEFRLSCNGGETPKITISSLSYRVLRVDSLRRTLSVARSDLWNETCPKESVNTTMDSRYFSYGGGNTDLTMFYRCNTSLPDIEPANRFWCGNHGWSRNDSYFLVGPVPFDPILQIVECDESVEVPILNSIAVNLTHNRSLLAEALMLGFNVNYTFPFFDECSKCLAFGRQCGFDSNLRSDSDQTPKVVGLSIAGACILGMFIGGFAYYLIQRKRRRGVLLVQTQSKDLSTPPSSKSILTPSTNFSRSTPSASYTFSKSDLEKGSTYFGAHVFSYAELEEATDNFDHSRKLGEGGFGAVYYGKLQDGRVVAVKRLYENNFKRVEQFLNEVGILTRLQHKNLVKLYGCTSKRSQELLLVYEFIPNGTVADHLHGRQSNSTVLSWPVRLSIAIETADALAYLHRSDIIHRDVKTNNILLDNEFRVKVADFGLSRFFPNDVTHVSTAPQGTPGYVDPEYYQCYQLTDKSDVYSFGVVLIELISSLQAVDTNRHRHDINLANMATNKIQNHAVNELVDPCLGFQKDYNIQRMTTAVAELAFRCLQQERDMRPSMDEVLETLKAIRNEEVVSQKAEVVDIRSDDIGLLKNLPPPLSPDSVGNDKWVSSSTTPNSY</sequence>
<keyword evidence="8" id="KW-0418">Kinase</keyword>
<dbReference type="Gene3D" id="3.30.200.20">
    <property type="entry name" value="Phosphorylase Kinase, domain 1"/>
    <property type="match status" value="1"/>
</dbReference>
<dbReference type="Proteomes" id="UP001187192">
    <property type="component" value="Unassembled WGS sequence"/>
</dbReference>
<evidence type="ECO:0000256" key="8">
    <source>
        <dbReference type="ARBA" id="ARBA00022777"/>
    </source>
</evidence>
<dbReference type="PROSITE" id="PS00107">
    <property type="entry name" value="PROTEIN_KINASE_ATP"/>
    <property type="match status" value="1"/>
</dbReference>
<evidence type="ECO:0000313" key="21">
    <source>
        <dbReference type="Proteomes" id="UP001187192"/>
    </source>
</evidence>
<keyword evidence="21" id="KW-1185">Reference proteome</keyword>
<comment type="catalytic activity">
    <reaction evidence="14">
        <text>L-seryl-[protein] + ATP = O-phospho-L-seryl-[protein] + ADP + H(+)</text>
        <dbReference type="Rhea" id="RHEA:17989"/>
        <dbReference type="Rhea" id="RHEA-COMP:9863"/>
        <dbReference type="Rhea" id="RHEA-COMP:11604"/>
        <dbReference type="ChEBI" id="CHEBI:15378"/>
        <dbReference type="ChEBI" id="CHEBI:29999"/>
        <dbReference type="ChEBI" id="CHEBI:30616"/>
        <dbReference type="ChEBI" id="CHEBI:83421"/>
        <dbReference type="ChEBI" id="CHEBI:456216"/>
        <dbReference type="EC" id="2.7.11.1"/>
    </reaction>
</comment>
<evidence type="ECO:0000256" key="11">
    <source>
        <dbReference type="ARBA" id="ARBA00023136"/>
    </source>
</evidence>
<evidence type="ECO:0000256" key="18">
    <source>
        <dbReference type="SAM" id="SignalP"/>
    </source>
</evidence>
<evidence type="ECO:0000256" key="1">
    <source>
        <dbReference type="ARBA" id="ARBA00004167"/>
    </source>
</evidence>
<evidence type="ECO:0000256" key="7">
    <source>
        <dbReference type="ARBA" id="ARBA00022741"/>
    </source>
</evidence>
<evidence type="ECO:0000256" key="5">
    <source>
        <dbReference type="ARBA" id="ARBA00022692"/>
    </source>
</evidence>
<keyword evidence="10 17" id="KW-1133">Transmembrane helix</keyword>
<dbReference type="Gene3D" id="1.10.510.10">
    <property type="entry name" value="Transferase(Phosphotransferase) domain 1"/>
    <property type="match status" value="1"/>
</dbReference>
<feature type="domain" description="Protein kinase" evidence="19">
    <location>
        <begin position="347"/>
        <end position="622"/>
    </location>
</feature>
<reference evidence="20" key="1">
    <citation type="submission" date="2023-07" db="EMBL/GenBank/DDBJ databases">
        <title>draft genome sequence of fig (Ficus carica).</title>
        <authorList>
            <person name="Takahashi T."/>
            <person name="Nishimura K."/>
        </authorList>
    </citation>
    <scope>NUCLEOTIDE SEQUENCE</scope>
</reference>
<keyword evidence="9 15" id="KW-0067">ATP-binding</keyword>
<dbReference type="InterPro" id="IPR032872">
    <property type="entry name" value="WAK_assoc_C"/>
</dbReference>
<proteinExistence type="predicted"/>
<evidence type="ECO:0000256" key="2">
    <source>
        <dbReference type="ARBA" id="ARBA00012513"/>
    </source>
</evidence>
<dbReference type="CDD" id="cd14066">
    <property type="entry name" value="STKc_IRAK"/>
    <property type="match status" value="1"/>
</dbReference>
<dbReference type="FunFam" id="3.30.200.20:FF:000162">
    <property type="entry name" value="Adenine nucleotide alpha hydrolase-like domain kinase"/>
    <property type="match status" value="1"/>
</dbReference>
<evidence type="ECO:0000256" key="13">
    <source>
        <dbReference type="ARBA" id="ARBA00047899"/>
    </source>
</evidence>
<evidence type="ECO:0000256" key="16">
    <source>
        <dbReference type="SAM" id="MobiDB-lite"/>
    </source>
</evidence>
<keyword evidence="4" id="KW-0808">Transferase</keyword>
<evidence type="ECO:0000256" key="3">
    <source>
        <dbReference type="ARBA" id="ARBA00022527"/>
    </source>
</evidence>
<dbReference type="Pfam" id="PF00069">
    <property type="entry name" value="Pkinase"/>
    <property type="match status" value="1"/>
</dbReference>
<dbReference type="GO" id="GO:0004674">
    <property type="term" value="F:protein serine/threonine kinase activity"/>
    <property type="evidence" value="ECO:0007669"/>
    <property type="project" value="UniProtKB-KW"/>
</dbReference>
<dbReference type="InterPro" id="IPR025287">
    <property type="entry name" value="WAK_GUB"/>
</dbReference>
<dbReference type="AlphaFoldDB" id="A0AA88D622"/>